<dbReference type="InterPro" id="IPR002797">
    <property type="entry name" value="Polysacc_synth"/>
</dbReference>
<evidence type="ECO:0000256" key="6">
    <source>
        <dbReference type="SAM" id="Phobius"/>
    </source>
</evidence>
<keyword evidence="8" id="KW-1185">Reference proteome</keyword>
<keyword evidence="2" id="KW-1003">Cell membrane</keyword>
<comment type="caution">
    <text evidence="7">The sequence shown here is derived from an EMBL/GenBank/DDBJ whole genome shotgun (WGS) entry which is preliminary data.</text>
</comment>
<feature type="transmembrane region" description="Helical" evidence="6">
    <location>
        <begin position="327"/>
        <end position="346"/>
    </location>
</feature>
<dbReference type="PANTHER" id="PTHR30250:SF11">
    <property type="entry name" value="O-ANTIGEN TRANSPORTER-RELATED"/>
    <property type="match status" value="1"/>
</dbReference>
<keyword evidence="5 6" id="KW-0472">Membrane</keyword>
<feature type="transmembrane region" description="Helical" evidence="6">
    <location>
        <begin position="442"/>
        <end position="462"/>
    </location>
</feature>
<evidence type="ECO:0000256" key="4">
    <source>
        <dbReference type="ARBA" id="ARBA00022989"/>
    </source>
</evidence>
<dbReference type="Proteomes" id="UP001165422">
    <property type="component" value="Unassembled WGS sequence"/>
</dbReference>
<name>A0ABS8N974_9CLOT</name>
<reference evidence="7" key="1">
    <citation type="submission" date="2021-11" db="EMBL/GenBank/DDBJ databases">
        <authorList>
            <person name="Qingchun L."/>
            <person name="Dong Z."/>
            <person name="Zongwei Q."/>
            <person name="Jia Z."/>
            <person name="Duotao L."/>
        </authorList>
    </citation>
    <scope>NUCLEOTIDE SEQUENCE</scope>
    <source>
        <strain evidence="7">WLY-B-L2</strain>
    </source>
</reference>
<dbReference type="Pfam" id="PF01943">
    <property type="entry name" value="Polysacc_synt"/>
    <property type="match status" value="1"/>
</dbReference>
<feature type="transmembrane region" description="Helical" evidence="6">
    <location>
        <begin position="44"/>
        <end position="67"/>
    </location>
</feature>
<protein>
    <submittedName>
        <fullName evidence="7">Polysaccharide biosynthesis C-terminal domain-containing protein</fullName>
    </submittedName>
</protein>
<dbReference type="EMBL" id="JAJJPB010000028">
    <property type="protein sequence ID" value="MCC9296350.1"/>
    <property type="molecule type" value="Genomic_DNA"/>
</dbReference>
<feature type="transmembrane region" description="Helical" evidence="6">
    <location>
        <begin position="384"/>
        <end position="402"/>
    </location>
</feature>
<dbReference type="InterPro" id="IPR050833">
    <property type="entry name" value="Poly_Biosynth_Transport"/>
</dbReference>
<feature type="transmembrane region" description="Helical" evidence="6">
    <location>
        <begin position="358"/>
        <end position="378"/>
    </location>
</feature>
<keyword evidence="3 6" id="KW-0812">Transmembrane</keyword>
<evidence type="ECO:0000256" key="3">
    <source>
        <dbReference type="ARBA" id="ARBA00022692"/>
    </source>
</evidence>
<dbReference type="PANTHER" id="PTHR30250">
    <property type="entry name" value="PST FAMILY PREDICTED COLANIC ACID TRANSPORTER"/>
    <property type="match status" value="1"/>
</dbReference>
<evidence type="ECO:0000256" key="5">
    <source>
        <dbReference type="ARBA" id="ARBA00023136"/>
    </source>
</evidence>
<comment type="subcellular location">
    <subcellularLocation>
        <location evidence="1">Cell membrane</location>
        <topology evidence="1">Multi-pass membrane protein</topology>
    </subcellularLocation>
</comment>
<feature type="transmembrane region" description="Helical" evidence="6">
    <location>
        <begin position="177"/>
        <end position="199"/>
    </location>
</feature>
<proteinExistence type="predicted"/>
<feature type="transmembrane region" description="Helical" evidence="6">
    <location>
        <begin position="151"/>
        <end position="171"/>
    </location>
</feature>
<feature type="transmembrane region" description="Helical" evidence="6">
    <location>
        <begin position="120"/>
        <end position="139"/>
    </location>
</feature>
<organism evidence="7 8">
    <name type="scientific">Clostridium aromativorans</name>
    <dbReference type="NCBI Taxonomy" id="2836848"/>
    <lineage>
        <taxon>Bacteria</taxon>
        <taxon>Bacillati</taxon>
        <taxon>Bacillota</taxon>
        <taxon>Clostridia</taxon>
        <taxon>Eubacteriales</taxon>
        <taxon>Clostridiaceae</taxon>
        <taxon>Clostridium</taxon>
    </lineage>
</organism>
<accession>A0ABS8N974</accession>
<evidence type="ECO:0000313" key="8">
    <source>
        <dbReference type="Proteomes" id="UP001165422"/>
    </source>
</evidence>
<feature type="transmembrane region" description="Helical" evidence="6">
    <location>
        <begin position="88"/>
        <end position="114"/>
    </location>
</feature>
<feature type="transmembrane region" description="Helical" evidence="6">
    <location>
        <begin position="211"/>
        <end position="233"/>
    </location>
</feature>
<dbReference type="RefSeq" id="WP_229981979.1">
    <property type="nucleotide sequence ID" value="NZ_JAJJPB010000028.1"/>
</dbReference>
<gene>
    <name evidence="7" type="ORF">LN736_15960</name>
</gene>
<sequence length="491" mass="56938">MPEKKSFIKVGIIYAIGQVLSKAISFILLPIYTRQLGTVGYGQLSLADTVLDFINTFVILSIYSGYIRFYREYKGEERNKLRNTAINFALILTIIDLIILMIFGRTIANIIFSFNNSYKIFALIIIRSLLSQFVILLMCDYNLNYEAVITVTINLVMLIMNLILSIYFVVYKKQGIIGVYSGYILSILMVLIYLVMVNVRNFKFEIDKKMLKYMLTFSGGLLPCNVSGTILTLADRYFLAGYRNYSEIGIYSVGYKFGMLIQPLFVDPFKSIFTPYKFQIWKDDDASVKFNDMYKKYHFFGCLIIIFIALYSRIIISIFTTKDYMDAYKIIMLILFSYFLYGENEFYSLGIQIKNKTYLTGIIMLLGGMINIILNVILIPKFGMYGAAVATLISYLSINIINSTFSVPLYKVKYDFTTTLINYLIVIGIYGGYYLLTLINKNLIIEFFYNILFIFIYIYLCLKFKLVKKDDLVRYIKLVKMKILSIKSRTM</sequence>
<evidence type="ECO:0000313" key="7">
    <source>
        <dbReference type="EMBL" id="MCC9296350.1"/>
    </source>
</evidence>
<keyword evidence="4 6" id="KW-1133">Transmembrane helix</keyword>
<evidence type="ECO:0000256" key="1">
    <source>
        <dbReference type="ARBA" id="ARBA00004651"/>
    </source>
</evidence>
<feature type="transmembrane region" description="Helical" evidence="6">
    <location>
        <begin position="12"/>
        <end position="32"/>
    </location>
</feature>
<feature type="transmembrane region" description="Helical" evidence="6">
    <location>
        <begin position="248"/>
        <end position="266"/>
    </location>
</feature>
<feature type="transmembrane region" description="Helical" evidence="6">
    <location>
        <begin position="414"/>
        <end position="436"/>
    </location>
</feature>
<evidence type="ECO:0000256" key="2">
    <source>
        <dbReference type="ARBA" id="ARBA00022475"/>
    </source>
</evidence>
<feature type="transmembrane region" description="Helical" evidence="6">
    <location>
        <begin position="299"/>
        <end position="321"/>
    </location>
</feature>